<accession>A0ABW1QH55</accession>
<sequence>MPEKRRGRGDGSIYRLTDGRWRGAIDVGWVDGTRRRKVVTHDTRKQVVAELRDLARQAHDGRVSTERTPTVAQWMERYLAEVAATTVRPTTLRRYEQEARLHVIPTLGRMRLDVLRPHHLSALYQEKRSDLSPASIRRLHAMIRRSLTIAVRWGLISTNPAQMVDPPAMTRAQIHPLTREEAERFRRAVEGDRLEARWLIGLLLGLRQGEALGLRWDDIDLDTKRLTVSGALQKIDGLARLVAPKTKRSLRTLPMPLGVVDALTQRREKQEVERAKALDLWQGNALNLVFTTHIGTPIERSNDYRSFQAILAKSGLRKVRLHDLRHTTASLMLERGVPARVVMELLGHSQISLTLDTYTHVDARLLDEAATLIEHLTGGR</sequence>
<dbReference type="InterPro" id="IPR013762">
    <property type="entry name" value="Integrase-like_cat_sf"/>
</dbReference>
<dbReference type="CDD" id="cd01189">
    <property type="entry name" value="INT_ICEBs1_C_like"/>
    <property type="match status" value="1"/>
</dbReference>
<dbReference type="InterPro" id="IPR010998">
    <property type="entry name" value="Integrase_recombinase_N"/>
</dbReference>
<dbReference type="PROSITE" id="PS51900">
    <property type="entry name" value="CB"/>
    <property type="match status" value="1"/>
</dbReference>
<dbReference type="PROSITE" id="PS51898">
    <property type="entry name" value="TYR_RECOMBINASE"/>
    <property type="match status" value="1"/>
</dbReference>
<keyword evidence="1" id="KW-0229">DNA integration</keyword>
<dbReference type="InterPro" id="IPR002104">
    <property type="entry name" value="Integrase_catalytic"/>
</dbReference>
<dbReference type="Proteomes" id="UP001596097">
    <property type="component" value="Unassembled WGS sequence"/>
</dbReference>
<protein>
    <submittedName>
        <fullName evidence="7">Tyrosine recombinase XerC</fullName>
    </submittedName>
</protein>
<gene>
    <name evidence="7" type="primary">xerC</name>
    <name evidence="7" type="ORF">ACFPYK_04895</name>
</gene>
<keyword evidence="8" id="KW-1185">Reference proteome</keyword>
<dbReference type="SUPFAM" id="SSF56349">
    <property type="entry name" value="DNA breaking-rejoining enzymes"/>
    <property type="match status" value="1"/>
</dbReference>
<dbReference type="InterPro" id="IPR044068">
    <property type="entry name" value="CB"/>
</dbReference>
<proteinExistence type="predicted"/>
<dbReference type="Gene3D" id="1.10.443.10">
    <property type="entry name" value="Intergrase catalytic core"/>
    <property type="match status" value="1"/>
</dbReference>
<dbReference type="EMBL" id="JBHSQL010000003">
    <property type="protein sequence ID" value="MFC6148721.1"/>
    <property type="molecule type" value="Genomic_DNA"/>
</dbReference>
<organism evidence="7 8">
    <name type="scientific">Mumia xiangluensis</name>
    <dbReference type="NCBI Taxonomy" id="1678900"/>
    <lineage>
        <taxon>Bacteria</taxon>
        <taxon>Bacillati</taxon>
        <taxon>Actinomycetota</taxon>
        <taxon>Actinomycetes</taxon>
        <taxon>Propionibacteriales</taxon>
        <taxon>Nocardioidaceae</taxon>
        <taxon>Mumia</taxon>
    </lineage>
</organism>
<name>A0ABW1QH55_9ACTN</name>
<evidence type="ECO:0000256" key="2">
    <source>
        <dbReference type="ARBA" id="ARBA00023125"/>
    </source>
</evidence>
<reference evidence="8" key="1">
    <citation type="journal article" date="2019" name="Int. J. Syst. Evol. Microbiol.">
        <title>The Global Catalogue of Microorganisms (GCM) 10K type strain sequencing project: providing services to taxonomists for standard genome sequencing and annotation.</title>
        <authorList>
            <consortium name="The Broad Institute Genomics Platform"/>
            <consortium name="The Broad Institute Genome Sequencing Center for Infectious Disease"/>
            <person name="Wu L."/>
            <person name="Ma J."/>
        </authorList>
    </citation>
    <scope>NUCLEOTIDE SEQUENCE [LARGE SCALE GENOMIC DNA]</scope>
    <source>
        <strain evidence="8">CGMCC 4.7198</strain>
    </source>
</reference>
<dbReference type="PANTHER" id="PTHR30349:SF91">
    <property type="entry name" value="INTA PROTEIN"/>
    <property type="match status" value="1"/>
</dbReference>
<evidence type="ECO:0000259" key="6">
    <source>
        <dbReference type="PROSITE" id="PS51900"/>
    </source>
</evidence>
<dbReference type="InterPro" id="IPR050090">
    <property type="entry name" value="Tyrosine_recombinase_XerCD"/>
</dbReference>
<keyword evidence="2 4" id="KW-0238">DNA-binding</keyword>
<dbReference type="Pfam" id="PF00589">
    <property type="entry name" value="Phage_integrase"/>
    <property type="match status" value="1"/>
</dbReference>
<feature type="domain" description="Core-binding (CB)" evidence="6">
    <location>
        <begin position="69"/>
        <end position="151"/>
    </location>
</feature>
<evidence type="ECO:0000313" key="7">
    <source>
        <dbReference type="EMBL" id="MFC6148721.1"/>
    </source>
</evidence>
<evidence type="ECO:0000256" key="3">
    <source>
        <dbReference type="ARBA" id="ARBA00023172"/>
    </source>
</evidence>
<dbReference type="PANTHER" id="PTHR30349">
    <property type="entry name" value="PHAGE INTEGRASE-RELATED"/>
    <property type="match status" value="1"/>
</dbReference>
<dbReference type="Pfam" id="PF14659">
    <property type="entry name" value="Phage_int_SAM_3"/>
    <property type="match status" value="1"/>
</dbReference>
<feature type="domain" description="Tyr recombinase" evidence="5">
    <location>
        <begin position="172"/>
        <end position="371"/>
    </location>
</feature>
<dbReference type="RefSeq" id="WP_267236158.1">
    <property type="nucleotide sequence ID" value="NZ_JBHSQL010000003.1"/>
</dbReference>
<evidence type="ECO:0000256" key="1">
    <source>
        <dbReference type="ARBA" id="ARBA00022908"/>
    </source>
</evidence>
<dbReference type="InterPro" id="IPR004107">
    <property type="entry name" value="Integrase_SAM-like_N"/>
</dbReference>
<dbReference type="InterPro" id="IPR011010">
    <property type="entry name" value="DNA_brk_join_enz"/>
</dbReference>
<evidence type="ECO:0000259" key="5">
    <source>
        <dbReference type="PROSITE" id="PS51898"/>
    </source>
</evidence>
<dbReference type="Gene3D" id="1.10.150.130">
    <property type="match status" value="1"/>
</dbReference>
<evidence type="ECO:0000313" key="8">
    <source>
        <dbReference type="Proteomes" id="UP001596097"/>
    </source>
</evidence>
<comment type="caution">
    <text evidence="7">The sequence shown here is derived from an EMBL/GenBank/DDBJ whole genome shotgun (WGS) entry which is preliminary data.</text>
</comment>
<keyword evidence="3" id="KW-0233">DNA recombination</keyword>
<evidence type="ECO:0000256" key="4">
    <source>
        <dbReference type="PROSITE-ProRule" id="PRU01248"/>
    </source>
</evidence>